<dbReference type="Pfam" id="PF03734">
    <property type="entry name" value="YkuD"/>
    <property type="match status" value="1"/>
</dbReference>
<organism evidence="4 5">
    <name type="scientific">Nocardia mexicana</name>
    <dbReference type="NCBI Taxonomy" id="279262"/>
    <lineage>
        <taxon>Bacteria</taxon>
        <taxon>Bacillati</taxon>
        <taxon>Actinomycetota</taxon>
        <taxon>Actinomycetes</taxon>
        <taxon>Mycobacteriales</taxon>
        <taxon>Nocardiaceae</taxon>
        <taxon>Nocardia</taxon>
    </lineage>
</organism>
<evidence type="ECO:0000259" key="3">
    <source>
        <dbReference type="PROSITE" id="PS52029"/>
    </source>
</evidence>
<gene>
    <name evidence="4" type="ORF">DFR68_102270</name>
</gene>
<dbReference type="OrthoDB" id="186490at2"/>
<reference evidence="4 5" key="1">
    <citation type="submission" date="2018-07" db="EMBL/GenBank/DDBJ databases">
        <title>Genomic Encyclopedia of Type Strains, Phase IV (KMG-IV): sequencing the most valuable type-strain genomes for metagenomic binning, comparative biology and taxonomic classification.</title>
        <authorList>
            <person name="Goeker M."/>
        </authorList>
    </citation>
    <scope>NUCLEOTIDE SEQUENCE [LARGE SCALE GENOMIC DNA]</scope>
    <source>
        <strain evidence="4 5">DSM 44952</strain>
    </source>
</reference>
<keyword evidence="1" id="KW-0573">Peptidoglycan synthesis</keyword>
<proteinExistence type="predicted"/>
<dbReference type="GO" id="GO:0008360">
    <property type="term" value="P:regulation of cell shape"/>
    <property type="evidence" value="ECO:0007669"/>
    <property type="project" value="UniProtKB-UniRule"/>
</dbReference>
<sequence length="233" mass="25484">MSNSDFRNKASWLIATVVVVILAVTGIFLLLPGLTADEPPFDADAVPGTQVVWVTAKRGADHGTLELWQRGSRWKRTLSTPAWVGKEGISKQAREGSSFTPEGTFAVSEAFGRMSDTRARLPYLPVDPSNTWWWVSDTASPLYNQKYQCADSECPFDTEAAENLGETDPQYNYALVIDYNRTPVVAGQGSAFFVHVAVDKPTAGCVSVSEDVMRTLLATLEPSRKPVIGMYAT</sequence>
<keyword evidence="2" id="KW-0812">Transmembrane</keyword>
<keyword evidence="5" id="KW-1185">Reference proteome</keyword>
<evidence type="ECO:0000313" key="5">
    <source>
        <dbReference type="Proteomes" id="UP000255355"/>
    </source>
</evidence>
<dbReference type="Proteomes" id="UP000255355">
    <property type="component" value="Unassembled WGS sequence"/>
</dbReference>
<keyword evidence="2" id="KW-0472">Membrane</keyword>
<name>A0A370HB42_9NOCA</name>
<feature type="domain" description="L,D-TPase catalytic" evidence="3">
    <location>
        <begin position="54"/>
        <end position="230"/>
    </location>
</feature>
<dbReference type="GO" id="GO:0071555">
    <property type="term" value="P:cell wall organization"/>
    <property type="evidence" value="ECO:0007669"/>
    <property type="project" value="UniProtKB-UniRule"/>
</dbReference>
<dbReference type="PANTHER" id="PTHR38589:SF1">
    <property type="entry name" value="BLR0621 PROTEIN"/>
    <property type="match status" value="1"/>
</dbReference>
<dbReference type="AlphaFoldDB" id="A0A370HB42"/>
<dbReference type="PROSITE" id="PS52029">
    <property type="entry name" value="LD_TPASE"/>
    <property type="match status" value="1"/>
</dbReference>
<evidence type="ECO:0000256" key="2">
    <source>
        <dbReference type="SAM" id="Phobius"/>
    </source>
</evidence>
<keyword evidence="2" id="KW-1133">Transmembrane helix</keyword>
<dbReference type="GO" id="GO:0009252">
    <property type="term" value="P:peptidoglycan biosynthetic process"/>
    <property type="evidence" value="ECO:0007669"/>
    <property type="project" value="UniProtKB-KW"/>
</dbReference>
<dbReference type="RefSeq" id="WP_068015578.1">
    <property type="nucleotide sequence ID" value="NZ_QQAZ01000002.1"/>
</dbReference>
<dbReference type="PANTHER" id="PTHR38589">
    <property type="entry name" value="BLR0621 PROTEIN"/>
    <property type="match status" value="1"/>
</dbReference>
<accession>A0A370HB42</accession>
<dbReference type="STRING" id="1210089.GCA_001613165_01527"/>
<feature type="active site" description="Nucleophile" evidence="1">
    <location>
        <position position="205"/>
    </location>
</feature>
<comment type="caution">
    <text evidence="4">The sequence shown here is derived from an EMBL/GenBank/DDBJ whole genome shotgun (WGS) entry which is preliminary data.</text>
</comment>
<protein>
    <submittedName>
        <fullName evidence="4">L,D-peptidoglycan transpeptidase YkuD (ErfK/YbiS/YcfS/YnhG family)</fullName>
    </submittedName>
</protein>
<keyword evidence="1" id="KW-0961">Cell wall biogenesis/degradation</keyword>
<feature type="transmembrane region" description="Helical" evidence="2">
    <location>
        <begin position="12"/>
        <end position="31"/>
    </location>
</feature>
<evidence type="ECO:0000256" key="1">
    <source>
        <dbReference type="PROSITE-ProRule" id="PRU01373"/>
    </source>
</evidence>
<dbReference type="EMBL" id="QQAZ01000002">
    <property type="protein sequence ID" value="RDI54146.1"/>
    <property type="molecule type" value="Genomic_DNA"/>
</dbReference>
<dbReference type="GO" id="GO:0016740">
    <property type="term" value="F:transferase activity"/>
    <property type="evidence" value="ECO:0007669"/>
    <property type="project" value="InterPro"/>
</dbReference>
<feature type="active site" description="Proton donor/acceptor" evidence="1">
    <location>
        <position position="195"/>
    </location>
</feature>
<dbReference type="InterPro" id="IPR005490">
    <property type="entry name" value="LD_TPept_cat_dom"/>
</dbReference>
<keyword evidence="1" id="KW-0133">Cell shape</keyword>
<evidence type="ECO:0000313" key="4">
    <source>
        <dbReference type="EMBL" id="RDI54146.1"/>
    </source>
</evidence>
<comment type="pathway">
    <text evidence="1">Cell wall biogenesis; peptidoglycan biosynthesis.</text>
</comment>